<dbReference type="GO" id="GO:0004801">
    <property type="term" value="F:transaldolase activity"/>
    <property type="evidence" value="ECO:0007669"/>
    <property type="project" value="UniProtKB-EC"/>
</dbReference>
<organism evidence="4 5">
    <name type="scientific">candidate division WS6 bacterium OLB21</name>
    <dbReference type="NCBI Taxonomy" id="1617427"/>
    <lineage>
        <taxon>Bacteria</taxon>
        <taxon>Candidatus Dojkabacteria</taxon>
    </lineage>
</organism>
<evidence type="ECO:0000313" key="4">
    <source>
        <dbReference type="EMBL" id="KXK08406.1"/>
    </source>
</evidence>
<dbReference type="EC" id="2.2.1.2" evidence="4"/>
<dbReference type="PANTHER" id="PTHR10683:SF40">
    <property type="entry name" value="FRUCTOSE-6-PHOSPHATE ALDOLASE 1-RELATED"/>
    <property type="match status" value="1"/>
</dbReference>
<keyword evidence="3" id="KW-0704">Schiff base</keyword>
<name>A0A136KG59_9BACT</name>
<dbReference type="InterPro" id="IPR004731">
    <property type="entry name" value="Transaldolase_3B/F6P_aldolase"/>
</dbReference>
<reference evidence="4 5" key="1">
    <citation type="submission" date="2015-02" db="EMBL/GenBank/DDBJ databases">
        <title>Improved understanding of the partial-nitritation anammox process through 23 genomes representing the majority of the microbial community.</title>
        <authorList>
            <person name="Speth D.R."/>
            <person name="In T Zandt M."/>
            <person name="Guerrero Cruz S."/>
            <person name="Jetten M.S."/>
            <person name="Dutilh B.E."/>
        </authorList>
    </citation>
    <scope>NUCLEOTIDE SEQUENCE [LARGE SCALE GENOMIC DNA]</scope>
    <source>
        <strain evidence="4">OLB21</strain>
    </source>
</reference>
<gene>
    <name evidence="4" type="primary">tal</name>
    <name evidence="4" type="ORF">UZ20_WS6002000935</name>
</gene>
<dbReference type="AlphaFoldDB" id="A0A136KG59"/>
<dbReference type="CDD" id="cd00956">
    <property type="entry name" value="Transaldolase_FSA"/>
    <property type="match status" value="1"/>
</dbReference>
<dbReference type="NCBIfam" id="TIGR00875">
    <property type="entry name" value="fsa_talC_mipB"/>
    <property type="match status" value="1"/>
</dbReference>
<dbReference type="GO" id="GO:0016832">
    <property type="term" value="F:aldehyde-lyase activity"/>
    <property type="evidence" value="ECO:0007669"/>
    <property type="project" value="InterPro"/>
</dbReference>
<dbReference type="EMBL" id="JYPD01000025">
    <property type="protein sequence ID" value="KXK08406.1"/>
    <property type="molecule type" value="Genomic_DNA"/>
</dbReference>
<accession>A0A136KG59</accession>
<evidence type="ECO:0000256" key="3">
    <source>
        <dbReference type="ARBA" id="ARBA00023270"/>
    </source>
</evidence>
<protein>
    <submittedName>
        <fullName evidence="4">Transaldolase</fullName>
        <ecNumber evidence="4">2.2.1.2</ecNumber>
    </submittedName>
</protein>
<dbReference type="InterPro" id="IPR013785">
    <property type="entry name" value="Aldolase_TIM"/>
</dbReference>
<dbReference type="SUPFAM" id="SSF51569">
    <property type="entry name" value="Aldolase"/>
    <property type="match status" value="1"/>
</dbReference>
<dbReference type="Proteomes" id="UP000070449">
    <property type="component" value="Unassembled WGS sequence"/>
</dbReference>
<evidence type="ECO:0000313" key="5">
    <source>
        <dbReference type="Proteomes" id="UP000070449"/>
    </source>
</evidence>
<dbReference type="PATRIC" id="fig|1617427.3.peg.974"/>
<dbReference type="FunFam" id="3.20.20.70:FF:000018">
    <property type="entry name" value="Probable transaldolase"/>
    <property type="match status" value="1"/>
</dbReference>
<dbReference type="STRING" id="1617427.UZ20_WS6002000935"/>
<proteinExistence type="predicted"/>
<dbReference type="GO" id="GO:0005737">
    <property type="term" value="C:cytoplasm"/>
    <property type="evidence" value="ECO:0007669"/>
    <property type="project" value="UniProtKB-SubCell"/>
</dbReference>
<dbReference type="GO" id="GO:0005975">
    <property type="term" value="P:carbohydrate metabolic process"/>
    <property type="evidence" value="ECO:0007669"/>
    <property type="project" value="InterPro"/>
</dbReference>
<comment type="subcellular location">
    <subcellularLocation>
        <location evidence="1">Cytoplasm</location>
    </subcellularLocation>
</comment>
<evidence type="ECO:0000256" key="1">
    <source>
        <dbReference type="ARBA" id="ARBA00004496"/>
    </source>
</evidence>
<dbReference type="InterPro" id="IPR001585">
    <property type="entry name" value="TAL/FSA"/>
</dbReference>
<dbReference type="InterPro" id="IPR033919">
    <property type="entry name" value="TSA/FSA_arc/bac"/>
</dbReference>
<dbReference type="Gene3D" id="3.20.20.70">
    <property type="entry name" value="Aldolase class I"/>
    <property type="match status" value="1"/>
</dbReference>
<dbReference type="PANTHER" id="PTHR10683">
    <property type="entry name" value="TRANSALDOLASE"/>
    <property type="match status" value="1"/>
</dbReference>
<comment type="caution">
    <text evidence="4">The sequence shown here is derived from an EMBL/GenBank/DDBJ whole genome shotgun (WGS) entry which is preliminary data.</text>
</comment>
<evidence type="ECO:0000256" key="2">
    <source>
        <dbReference type="ARBA" id="ARBA00022490"/>
    </source>
</evidence>
<keyword evidence="4" id="KW-0808">Transferase</keyword>
<sequence>MQLFIDTADPEAIKKYYDLGIIDGVTTNPSLAAKVGRAYRDIVNEIIQIVNGPISLEVLGTNYDEIMREARALAALSENVVVKIPMLPEGIKAVKHLSQEGIKTNVTLVFSAAQAWLAAKAGASYVSPFIGRIDDIAGDGIELIAEIRDIFDNGLYETKILAASDRTPRHVVQAAMLGADVATVKPENIDKLFKHPLSKDGLDKFLKDFESSGLEPLV</sequence>
<dbReference type="Pfam" id="PF00923">
    <property type="entry name" value="TAL_FSA"/>
    <property type="match status" value="1"/>
</dbReference>
<keyword evidence="2" id="KW-0963">Cytoplasm</keyword>